<dbReference type="CDD" id="cd07377">
    <property type="entry name" value="WHTH_GntR"/>
    <property type="match status" value="1"/>
</dbReference>
<dbReference type="EMBL" id="JAYGGQ010000011">
    <property type="protein sequence ID" value="MEA5455878.1"/>
    <property type="molecule type" value="Genomic_DNA"/>
</dbReference>
<dbReference type="Pfam" id="PF00392">
    <property type="entry name" value="GntR"/>
    <property type="match status" value="1"/>
</dbReference>
<dbReference type="InterPro" id="IPR036388">
    <property type="entry name" value="WH-like_DNA-bd_sf"/>
</dbReference>
<comment type="caution">
    <text evidence="5">The sequence shown here is derived from an EMBL/GenBank/DDBJ whole genome shotgun (WGS) entry which is preliminary data.</text>
</comment>
<evidence type="ECO:0000313" key="5">
    <source>
        <dbReference type="EMBL" id="MEA5455878.1"/>
    </source>
</evidence>
<dbReference type="Proteomes" id="UP001304769">
    <property type="component" value="Unassembled WGS sequence"/>
</dbReference>
<keyword evidence="2" id="KW-0238">DNA-binding</keyword>
<dbReference type="InterPro" id="IPR011711">
    <property type="entry name" value="GntR_C"/>
</dbReference>
<dbReference type="Pfam" id="PF07729">
    <property type="entry name" value="FCD"/>
    <property type="match status" value="1"/>
</dbReference>
<dbReference type="SMART" id="SM00345">
    <property type="entry name" value="HTH_GNTR"/>
    <property type="match status" value="1"/>
</dbReference>
<evidence type="ECO:0000256" key="3">
    <source>
        <dbReference type="ARBA" id="ARBA00023163"/>
    </source>
</evidence>
<dbReference type="Gene3D" id="1.20.120.530">
    <property type="entry name" value="GntR ligand-binding domain-like"/>
    <property type="match status" value="1"/>
</dbReference>
<reference evidence="5 6" key="1">
    <citation type="submission" date="2023-12" db="EMBL/GenBank/DDBJ databases">
        <title>Sinomonas terricola sp. nov, isolated from litchi orchard soil in Guangdong, PR China.</title>
        <authorList>
            <person name="Jiaxin W."/>
            <person name="Yang Z."/>
            <person name="Honghui Z."/>
        </authorList>
    </citation>
    <scope>NUCLEOTIDE SEQUENCE [LARGE SCALE GENOMIC DNA]</scope>
    <source>
        <strain evidence="5 6">JGH33</strain>
    </source>
</reference>
<sequence>MSTSHNLPIAPLGPQRSLRESVTESLRAAIIAGTLEEGTLYSAPALGAAFGVSATPVREAMMDLAREGLVETVKNKGFRVTRMSDRELDEITEIRLLIEPPVVGGIAGAIPPSGYPVLRALADTIVAAAREGDLAAYLAADRDFHAEVLRYGGNGQLVDLATSLRMKTRMYGLKSLSESHRLADSAEEHHELLDLLEAGDGEAALALMRRHIGHARGLWATGEQEPPEESP</sequence>
<organism evidence="5 6">
    <name type="scientific">Sinomonas terricola</name>
    <dbReference type="NCBI Taxonomy" id="3110330"/>
    <lineage>
        <taxon>Bacteria</taxon>
        <taxon>Bacillati</taxon>
        <taxon>Actinomycetota</taxon>
        <taxon>Actinomycetes</taxon>
        <taxon>Micrococcales</taxon>
        <taxon>Micrococcaceae</taxon>
        <taxon>Sinomonas</taxon>
    </lineage>
</organism>
<keyword evidence="3" id="KW-0804">Transcription</keyword>
<evidence type="ECO:0000256" key="2">
    <source>
        <dbReference type="ARBA" id="ARBA00023125"/>
    </source>
</evidence>
<keyword evidence="1" id="KW-0805">Transcription regulation</keyword>
<dbReference type="PANTHER" id="PTHR43537">
    <property type="entry name" value="TRANSCRIPTIONAL REGULATOR, GNTR FAMILY"/>
    <property type="match status" value="1"/>
</dbReference>
<dbReference type="SUPFAM" id="SSF48008">
    <property type="entry name" value="GntR ligand-binding domain-like"/>
    <property type="match status" value="1"/>
</dbReference>
<dbReference type="InterPro" id="IPR036390">
    <property type="entry name" value="WH_DNA-bd_sf"/>
</dbReference>
<evidence type="ECO:0000313" key="6">
    <source>
        <dbReference type="Proteomes" id="UP001304769"/>
    </source>
</evidence>
<evidence type="ECO:0000256" key="1">
    <source>
        <dbReference type="ARBA" id="ARBA00023015"/>
    </source>
</evidence>
<dbReference type="SUPFAM" id="SSF46785">
    <property type="entry name" value="Winged helix' DNA-binding domain"/>
    <property type="match status" value="1"/>
</dbReference>
<gene>
    <name evidence="5" type="ORF">SPF06_14180</name>
</gene>
<dbReference type="InterPro" id="IPR000524">
    <property type="entry name" value="Tscrpt_reg_HTH_GntR"/>
</dbReference>
<dbReference type="PANTHER" id="PTHR43537:SF45">
    <property type="entry name" value="GNTR FAMILY REGULATORY PROTEIN"/>
    <property type="match status" value="1"/>
</dbReference>
<dbReference type="Gene3D" id="1.10.10.10">
    <property type="entry name" value="Winged helix-like DNA-binding domain superfamily/Winged helix DNA-binding domain"/>
    <property type="match status" value="1"/>
</dbReference>
<keyword evidence="6" id="KW-1185">Reference proteome</keyword>
<name>A0ABU5T874_9MICC</name>
<dbReference type="RefSeq" id="WP_323279770.1">
    <property type="nucleotide sequence ID" value="NZ_JAYGGQ010000011.1"/>
</dbReference>
<proteinExistence type="predicted"/>
<dbReference type="PROSITE" id="PS50949">
    <property type="entry name" value="HTH_GNTR"/>
    <property type="match status" value="1"/>
</dbReference>
<feature type="domain" description="HTH gntR-type" evidence="4">
    <location>
        <begin position="16"/>
        <end position="83"/>
    </location>
</feature>
<dbReference type="SMART" id="SM00895">
    <property type="entry name" value="FCD"/>
    <property type="match status" value="1"/>
</dbReference>
<accession>A0ABU5T874</accession>
<protein>
    <submittedName>
        <fullName evidence="5">GntR family transcriptional regulator</fullName>
    </submittedName>
</protein>
<evidence type="ECO:0000259" key="4">
    <source>
        <dbReference type="PROSITE" id="PS50949"/>
    </source>
</evidence>
<dbReference type="InterPro" id="IPR008920">
    <property type="entry name" value="TF_FadR/GntR_C"/>
</dbReference>